<dbReference type="AlphaFoldDB" id="C6SW84"/>
<keyword evidence="1" id="KW-0732">Signal</keyword>
<evidence type="ECO:0000256" key="1">
    <source>
        <dbReference type="SAM" id="SignalP"/>
    </source>
</evidence>
<reference evidence="2" key="1">
    <citation type="submission" date="2009-08" db="EMBL/GenBank/DDBJ databases">
        <authorList>
            <person name="Cheung F."/>
            <person name="Xiao Y."/>
            <person name="Chan A."/>
            <person name="Moskal W."/>
            <person name="Town C.D."/>
        </authorList>
    </citation>
    <scope>NUCLEOTIDE SEQUENCE</scope>
</reference>
<feature type="chain" id="PRO_5002968474" description="Secreted protein" evidence="1">
    <location>
        <begin position="20"/>
        <end position="81"/>
    </location>
</feature>
<organism evidence="2">
    <name type="scientific">Glycine max</name>
    <name type="common">Soybean</name>
    <name type="synonym">Glycine hispida</name>
    <dbReference type="NCBI Taxonomy" id="3847"/>
    <lineage>
        <taxon>Eukaryota</taxon>
        <taxon>Viridiplantae</taxon>
        <taxon>Streptophyta</taxon>
        <taxon>Embryophyta</taxon>
        <taxon>Tracheophyta</taxon>
        <taxon>Spermatophyta</taxon>
        <taxon>Magnoliopsida</taxon>
        <taxon>eudicotyledons</taxon>
        <taxon>Gunneridae</taxon>
        <taxon>Pentapetalae</taxon>
        <taxon>rosids</taxon>
        <taxon>fabids</taxon>
        <taxon>Fabales</taxon>
        <taxon>Fabaceae</taxon>
        <taxon>Papilionoideae</taxon>
        <taxon>50 kb inversion clade</taxon>
        <taxon>NPAAA clade</taxon>
        <taxon>indigoferoid/millettioid clade</taxon>
        <taxon>Phaseoleae</taxon>
        <taxon>Glycine</taxon>
        <taxon>Glycine subgen. Soja</taxon>
    </lineage>
</organism>
<evidence type="ECO:0008006" key="3">
    <source>
        <dbReference type="Google" id="ProtNLM"/>
    </source>
</evidence>
<feature type="signal peptide" evidence="1">
    <location>
        <begin position="1"/>
        <end position="19"/>
    </location>
</feature>
<name>C6SW84_SOYBN</name>
<protein>
    <recommendedName>
        <fullName evidence="3">Secreted protein</fullName>
    </recommendedName>
</protein>
<sequence length="81" mass="8940">MLMALAMIIMVTLPRMSPAQYNRTILLCPVEYPKPHDRAQTLAGDSVPALWLMNGNTFVGCAVTLSSLHHNSPLFSQSQIK</sequence>
<dbReference type="EMBL" id="BT089427">
    <property type="protein sequence ID" value="ACU13507.1"/>
    <property type="molecule type" value="mRNA"/>
</dbReference>
<proteinExistence type="evidence at transcript level"/>
<accession>C6SW84</accession>
<evidence type="ECO:0000313" key="2">
    <source>
        <dbReference type="EMBL" id="ACU13507.1"/>
    </source>
</evidence>